<protein>
    <submittedName>
        <fullName evidence="2">Uncharacterized protein</fullName>
    </submittedName>
</protein>
<feature type="transmembrane region" description="Helical" evidence="1">
    <location>
        <begin position="94"/>
        <end position="114"/>
    </location>
</feature>
<feature type="transmembrane region" description="Helical" evidence="1">
    <location>
        <begin position="21"/>
        <end position="47"/>
    </location>
</feature>
<sequence>MHFLLAWEMILWLRSIVRGYLLVFLHTPALEAFAMSVFLSSFFSIYISSLPLWQISHFIAWSSSDFLLFFLRIRLRIDVEKKNMYVYVRRARGYVMYGLFQLMLRFLLAGFFFFSFRGGDMGIGCGYRLLLLLFFFFIYIFWSAWYYYYFLLHSTIFIRGILGINISGACKLVFSFVSRVDYNYH</sequence>
<keyword evidence="3" id="KW-1185">Reference proteome</keyword>
<name>A0A3N4L3R4_9PEZI</name>
<proteinExistence type="predicted"/>
<keyword evidence="1" id="KW-0812">Transmembrane</keyword>
<evidence type="ECO:0000313" key="3">
    <source>
        <dbReference type="Proteomes" id="UP000277580"/>
    </source>
</evidence>
<evidence type="ECO:0000256" key="1">
    <source>
        <dbReference type="SAM" id="Phobius"/>
    </source>
</evidence>
<feature type="transmembrane region" description="Helical" evidence="1">
    <location>
        <begin position="53"/>
        <end position="73"/>
    </location>
</feature>
<accession>A0A3N4L3R4</accession>
<keyword evidence="1" id="KW-1133">Transmembrane helix</keyword>
<dbReference type="AlphaFoldDB" id="A0A3N4L3R4"/>
<dbReference type="EMBL" id="ML119105">
    <property type="protein sequence ID" value="RPB17554.1"/>
    <property type="molecule type" value="Genomic_DNA"/>
</dbReference>
<reference evidence="2 3" key="1">
    <citation type="journal article" date="2018" name="Nat. Ecol. Evol.">
        <title>Pezizomycetes genomes reveal the molecular basis of ectomycorrhizal truffle lifestyle.</title>
        <authorList>
            <person name="Murat C."/>
            <person name="Payen T."/>
            <person name="Noel B."/>
            <person name="Kuo A."/>
            <person name="Morin E."/>
            <person name="Chen J."/>
            <person name="Kohler A."/>
            <person name="Krizsan K."/>
            <person name="Balestrini R."/>
            <person name="Da Silva C."/>
            <person name="Montanini B."/>
            <person name="Hainaut M."/>
            <person name="Levati E."/>
            <person name="Barry K.W."/>
            <person name="Belfiori B."/>
            <person name="Cichocki N."/>
            <person name="Clum A."/>
            <person name="Dockter R.B."/>
            <person name="Fauchery L."/>
            <person name="Guy J."/>
            <person name="Iotti M."/>
            <person name="Le Tacon F."/>
            <person name="Lindquist E.A."/>
            <person name="Lipzen A."/>
            <person name="Malagnac F."/>
            <person name="Mello A."/>
            <person name="Molinier V."/>
            <person name="Miyauchi S."/>
            <person name="Poulain J."/>
            <person name="Riccioni C."/>
            <person name="Rubini A."/>
            <person name="Sitrit Y."/>
            <person name="Splivallo R."/>
            <person name="Traeger S."/>
            <person name="Wang M."/>
            <person name="Zifcakova L."/>
            <person name="Wipf D."/>
            <person name="Zambonelli A."/>
            <person name="Paolocci F."/>
            <person name="Nowrousian M."/>
            <person name="Ottonello S."/>
            <person name="Baldrian P."/>
            <person name="Spatafora J.W."/>
            <person name="Henrissat B."/>
            <person name="Nagy L.G."/>
            <person name="Aury J.M."/>
            <person name="Wincker P."/>
            <person name="Grigoriev I.V."/>
            <person name="Bonfante P."/>
            <person name="Martin F.M."/>
        </authorList>
    </citation>
    <scope>NUCLEOTIDE SEQUENCE [LARGE SCALE GENOMIC DNA]</scope>
    <source>
        <strain evidence="2 3">CCBAS932</strain>
    </source>
</reference>
<gene>
    <name evidence="2" type="ORF">P167DRAFT_2809</name>
</gene>
<dbReference type="InParanoid" id="A0A3N4L3R4"/>
<keyword evidence="1" id="KW-0472">Membrane</keyword>
<feature type="transmembrane region" description="Helical" evidence="1">
    <location>
        <begin position="126"/>
        <end position="149"/>
    </location>
</feature>
<organism evidence="2 3">
    <name type="scientific">Morchella conica CCBAS932</name>
    <dbReference type="NCBI Taxonomy" id="1392247"/>
    <lineage>
        <taxon>Eukaryota</taxon>
        <taxon>Fungi</taxon>
        <taxon>Dikarya</taxon>
        <taxon>Ascomycota</taxon>
        <taxon>Pezizomycotina</taxon>
        <taxon>Pezizomycetes</taxon>
        <taxon>Pezizales</taxon>
        <taxon>Morchellaceae</taxon>
        <taxon>Morchella</taxon>
    </lineage>
</organism>
<feature type="transmembrane region" description="Helical" evidence="1">
    <location>
        <begin position="156"/>
        <end position="177"/>
    </location>
</feature>
<dbReference type="Proteomes" id="UP000277580">
    <property type="component" value="Unassembled WGS sequence"/>
</dbReference>
<evidence type="ECO:0000313" key="2">
    <source>
        <dbReference type="EMBL" id="RPB17554.1"/>
    </source>
</evidence>